<dbReference type="InParanoid" id="A0A6I9QF74"/>
<dbReference type="OrthoDB" id="79603at2759"/>
<gene>
    <name evidence="2" type="primary">LOC105034833</name>
</gene>
<accession>A0A6I9QF74</accession>
<dbReference type="SUPFAM" id="SSF48371">
    <property type="entry name" value="ARM repeat"/>
    <property type="match status" value="1"/>
</dbReference>
<dbReference type="Proteomes" id="UP000504607">
    <property type="component" value="Unplaced"/>
</dbReference>
<dbReference type="RefSeq" id="XP_010908432.1">
    <property type="nucleotide sequence ID" value="XM_010910130.1"/>
</dbReference>
<evidence type="ECO:0000313" key="2">
    <source>
        <dbReference type="RefSeq" id="XP_010908432.1"/>
    </source>
</evidence>
<reference evidence="2" key="1">
    <citation type="submission" date="2025-08" db="UniProtKB">
        <authorList>
            <consortium name="RefSeq"/>
        </authorList>
    </citation>
    <scope>IDENTIFICATION</scope>
</reference>
<sequence length="1141" mass="127232">METRDGIWRPDSTSSPSTLARMMNTLLCSRPGHLEAALSRIGSSPPSRSGSAGLLDDSLCSLRRHVKEAVDKEELLDQILVPMIEHLLMSKGSKHCKQVLKLMKWLFQDKLLCEGLASSIAALIMTKEDCFIRFGWCTLVNGLVEFTMNRFPEEGKHEMSIVLGKILYQSFSPLLSIICEGSIVQGEFELPTRLSIVAADCTLLLIETLTETAILKRKSLDSMSENQVDMLTSKFQKECDLGQRISQGLEDIEMEQWLWDHFNEIILLVKKLQAWSGKSQPLHAKGLALVLKWLQEIKQHVHNLQVEPGGNMLKSGILLCFCWKHYACLMRLEDNKFSQKLKGMLEEYVSAIQILDLKSRSRERLVRTKYYTQNENDNDAGKSYGSIETRKFFLNCLCLLLGHLDGKQLEVVITEHGPQLLNLLFSQLRYGDEFLMEGSLSILRVLIFKENFSSGSSNLNTAEMDMVLPLLLSFLDVRDSIAKAVVLLFAEYCSLNSDRKGLQEIFRRLEFGDLSQKKNAVDVISELIRICSDLELRQDIAKHLLKCLGDEDLMNYVEESNLLPQFDPHFVLPALVQLRFSGNEKVQSTASNTIAAVLKCHSRESSVILALLDCLSVLGGNPNAAQTTGAMTKDVHCTSMQSHSGEMLDIDQVLGLIPKLPESVENWKFLLDKVIDKMFQDPSNAIIVRFMSRISEDLVEAGDLVLHRVLLHLQEQKKMDERWLSDCHGNFPSNGSAKLGGSVFDHLSPLLLLRVLPLRVFDDIYSPVLYGRLCKNLEATSGICINGDDCVTSLLVNSDTRAFSMFEFEDVRKLAAELCGRLHPEVLFPIMESQLRHATQGRDILKMKLCLFAICTSLVARDSDSAFHPAIHRIRKILEMVLLWPSFDADEVSQVQHGCIDCLALMICVEVKALETSKDFSRNWLSISRDASCPGCHTSTSSVLTYVIQRLTNNELYDVSVKNNMSTCHEESFVIDMSHGTSLATIDLSTISTSIPFRLCMANVLISACLKVSNSGKSLFACKVLPSVIYAVESIACSDVRAGCIEVLFSAVYHLKSSVVPFSSDLFNLSVKALKKGSNKEKLAAAKLMASLMASEDEIIAAISGGLLEAKSVLEKAATKASFSELQQLCKKLLACLSSVN</sequence>
<protein>
    <submittedName>
        <fullName evidence="2">Uncharacterized protein LOC105034833 isoform X1</fullName>
    </submittedName>
</protein>
<proteinExistence type="predicted"/>
<dbReference type="AlphaFoldDB" id="A0A6I9QF74"/>
<dbReference type="InterPro" id="IPR016024">
    <property type="entry name" value="ARM-type_fold"/>
</dbReference>
<evidence type="ECO:0000313" key="1">
    <source>
        <dbReference type="Proteomes" id="UP000504607"/>
    </source>
</evidence>
<dbReference type="PANTHER" id="PTHR37743">
    <property type="entry name" value="ARM REPEAT SUPERFAMILY PROTEIN"/>
    <property type="match status" value="1"/>
</dbReference>
<organism evidence="1 2">
    <name type="scientific">Elaeis guineensis var. tenera</name>
    <name type="common">Oil palm</name>
    <dbReference type="NCBI Taxonomy" id="51953"/>
    <lineage>
        <taxon>Eukaryota</taxon>
        <taxon>Viridiplantae</taxon>
        <taxon>Streptophyta</taxon>
        <taxon>Embryophyta</taxon>
        <taxon>Tracheophyta</taxon>
        <taxon>Spermatophyta</taxon>
        <taxon>Magnoliopsida</taxon>
        <taxon>Liliopsida</taxon>
        <taxon>Arecaceae</taxon>
        <taxon>Arecoideae</taxon>
        <taxon>Cocoseae</taxon>
        <taxon>Elaeidinae</taxon>
        <taxon>Elaeis</taxon>
    </lineage>
</organism>
<name>A0A6I9QF74_ELAGV</name>
<dbReference type="PANTHER" id="PTHR37743:SF1">
    <property type="entry name" value="ARM REPEAT SUPERFAMILY PROTEIN"/>
    <property type="match status" value="1"/>
</dbReference>
<keyword evidence="1" id="KW-1185">Reference proteome</keyword>